<dbReference type="AlphaFoldDB" id="A0AAU9LRH3"/>
<comment type="caution">
    <text evidence="2">The sequence shown here is derived from an EMBL/GenBank/DDBJ whole genome shotgun (WGS) entry which is preliminary data.</text>
</comment>
<accession>A0AAU9LRH3</accession>
<sequence>MNADLWARPNFQLWSVSAEPPRITPVVEYEKANEKRFTIRVVHGGFFTDYPCKAYQQTKVHFISNVNIDLINMEMLGRFSKSLGIVFVPINFPHFLMNLPSKRVEKLIHMFVTEHPMSTVDDGIAYIKHMLNMTIPREKMEDAMDMAKENVIAWKNIVEIIDDFVVYDQLHLEIFHSVTFAWTDIGNILLPCSVCPVSNEAIDDLRNVKDEGFSASISELNHTECKDDYVGLFPIQTNVVESVSPKSTTSTITVVCDNHQVDVSDKLIYKDASGNMKDDAIVAPMYEVASNSNENDGITKSVSDEKDVEDSDRCDNVGDDTIEDDISKTPISICGLQDGGESEVGDDTIEDDMSKTPISICGLQDGGESEDACAVIEVDSSEKSFIGSSITPMKRLLPRLCDESLEDDNVG</sequence>
<reference evidence="2 3" key="1">
    <citation type="submission" date="2022-01" db="EMBL/GenBank/DDBJ databases">
        <authorList>
            <person name="Xiong W."/>
            <person name="Schranz E."/>
        </authorList>
    </citation>
    <scope>NUCLEOTIDE SEQUENCE [LARGE SCALE GENOMIC DNA]</scope>
</reference>
<name>A0AAU9LRH3_9ASTR</name>
<evidence type="ECO:0000256" key="1">
    <source>
        <dbReference type="SAM" id="MobiDB-lite"/>
    </source>
</evidence>
<evidence type="ECO:0000313" key="2">
    <source>
        <dbReference type="EMBL" id="CAH1416039.1"/>
    </source>
</evidence>
<dbReference type="EMBL" id="CAKMRJ010000002">
    <property type="protein sequence ID" value="CAH1416039.1"/>
    <property type="molecule type" value="Genomic_DNA"/>
</dbReference>
<protein>
    <submittedName>
        <fullName evidence="2">Uncharacterized protein</fullName>
    </submittedName>
</protein>
<organism evidence="2 3">
    <name type="scientific">Lactuca virosa</name>
    <dbReference type="NCBI Taxonomy" id="75947"/>
    <lineage>
        <taxon>Eukaryota</taxon>
        <taxon>Viridiplantae</taxon>
        <taxon>Streptophyta</taxon>
        <taxon>Embryophyta</taxon>
        <taxon>Tracheophyta</taxon>
        <taxon>Spermatophyta</taxon>
        <taxon>Magnoliopsida</taxon>
        <taxon>eudicotyledons</taxon>
        <taxon>Gunneridae</taxon>
        <taxon>Pentapetalae</taxon>
        <taxon>asterids</taxon>
        <taxon>campanulids</taxon>
        <taxon>Asterales</taxon>
        <taxon>Asteraceae</taxon>
        <taxon>Cichorioideae</taxon>
        <taxon>Cichorieae</taxon>
        <taxon>Lactucinae</taxon>
        <taxon>Lactuca</taxon>
    </lineage>
</organism>
<gene>
    <name evidence="2" type="ORF">LVIROSA_LOCUS3837</name>
</gene>
<keyword evidence="3" id="KW-1185">Reference proteome</keyword>
<dbReference type="Proteomes" id="UP001157418">
    <property type="component" value="Unassembled WGS sequence"/>
</dbReference>
<proteinExistence type="predicted"/>
<feature type="region of interest" description="Disordered" evidence="1">
    <location>
        <begin position="292"/>
        <end position="322"/>
    </location>
</feature>
<evidence type="ECO:0000313" key="3">
    <source>
        <dbReference type="Proteomes" id="UP001157418"/>
    </source>
</evidence>